<dbReference type="Pfam" id="PF13692">
    <property type="entry name" value="Glyco_trans_1_4"/>
    <property type="match status" value="1"/>
</dbReference>
<reference evidence="1 2" key="1">
    <citation type="journal article" date="2021" name="Mar. Drugs">
        <title>Genome Reduction and Secondary Metabolism of the Marine Sponge-Associated Cyanobacterium Leptothoe.</title>
        <authorList>
            <person name="Konstantinou D."/>
            <person name="Popin R.V."/>
            <person name="Fewer D.P."/>
            <person name="Sivonen K."/>
            <person name="Gkelis S."/>
        </authorList>
    </citation>
    <scope>NUCLEOTIDE SEQUENCE [LARGE SCALE GENOMIC DNA]</scope>
    <source>
        <strain evidence="1 2">TAU-MAC 1615</strain>
    </source>
</reference>
<dbReference type="Proteomes" id="UP001196661">
    <property type="component" value="Unassembled WGS sequence"/>
</dbReference>
<dbReference type="CDD" id="cd03801">
    <property type="entry name" value="GT4_PimA-like"/>
    <property type="match status" value="1"/>
</dbReference>
<gene>
    <name evidence="1" type="ORF">IXB28_04460</name>
</gene>
<comment type="caution">
    <text evidence="1">The sequence shown here is derived from an EMBL/GenBank/DDBJ whole genome shotgun (WGS) entry which is preliminary data.</text>
</comment>
<evidence type="ECO:0000313" key="2">
    <source>
        <dbReference type="Proteomes" id="UP001196661"/>
    </source>
</evidence>
<proteinExistence type="predicted"/>
<name>A0ABS5Y0W0_9CYAN</name>
<protein>
    <submittedName>
        <fullName evidence="1">Glycosyltransferase family 4 protein</fullName>
    </submittedName>
</protein>
<sequence>MTRVYLVSQILQRLGYSVEIVGCQFGQSIYPPPPENLPVIPVPGKPLPGFMSSATQLLSQIRGDIIYAIKPRPTSLGIALLKKFYTRRPVFLDIDDWELSWFGGDGYDYRPSPKDFVRDFLKPDGDLRDMGHHYYVSLGERWVNHADVVTVNNQFLQQKFGGHYLPNSKDTHMFDPARFDPAASRQKYGLSDYRVLMFPGTARPHKGLEDVLMALDQLNQPDLRLVIVGGRKPDGYEDDLMARWPQWLIKLPRFPMEQMAEVVAAAHVVVVPQRDTPTAKAQFPIKLTDGMSMAKPILSTHVGDIPKILGDTGYLVAPHAPEELAKMLQIILDNPDQAAAQGSLGRERCIQHYSVDAMAERLGPLLERYVRRSSPHASPSAHCSSS</sequence>
<dbReference type="PANTHER" id="PTHR12526">
    <property type="entry name" value="GLYCOSYLTRANSFERASE"/>
    <property type="match status" value="1"/>
</dbReference>
<dbReference type="EMBL" id="JADOER010000004">
    <property type="protein sequence ID" value="MBT9311448.1"/>
    <property type="molecule type" value="Genomic_DNA"/>
</dbReference>
<dbReference type="Gene3D" id="3.40.50.2000">
    <property type="entry name" value="Glycogen Phosphorylase B"/>
    <property type="match status" value="2"/>
</dbReference>
<keyword evidence="2" id="KW-1185">Reference proteome</keyword>
<accession>A0ABS5Y0W0</accession>
<organism evidence="1 2">
    <name type="scientific">Leptothoe kymatousa TAU-MAC 1615</name>
    <dbReference type="NCBI Taxonomy" id="2364775"/>
    <lineage>
        <taxon>Bacteria</taxon>
        <taxon>Bacillati</taxon>
        <taxon>Cyanobacteriota</taxon>
        <taxon>Cyanophyceae</taxon>
        <taxon>Nodosilineales</taxon>
        <taxon>Cymatolegaceae</taxon>
        <taxon>Leptothoe</taxon>
        <taxon>Leptothoe kymatousa</taxon>
    </lineage>
</organism>
<evidence type="ECO:0000313" key="1">
    <source>
        <dbReference type="EMBL" id="MBT9311448.1"/>
    </source>
</evidence>
<dbReference type="SUPFAM" id="SSF53756">
    <property type="entry name" value="UDP-Glycosyltransferase/glycogen phosphorylase"/>
    <property type="match status" value="1"/>
</dbReference>
<dbReference type="RefSeq" id="WP_246559660.1">
    <property type="nucleotide sequence ID" value="NZ_JADOER010000004.1"/>
</dbReference>